<name>F4RVD9_MELLP</name>
<gene>
    <name evidence="1" type="ORF">MELLADRAFT_90002</name>
</gene>
<sequence length="70" mass="7914">MKLSLTQATLRGRDSWDSTSCPNQLNWKCHFSGSHFSQSLFFVKAEHATAPDSLVFLLTGTNFDKQHNKV</sequence>
<dbReference type="InParanoid" id="F4RVD9"/>
<keyword evidence="2" id="KW-1185">Reference proteome</keyword>
<reference evidence="2" key="1">
    <citation type="journal article" date="2011" name="Proc. Natl. Acad. Sci. U.S.A.">
        <title>Obligate biotrophy features unraveled by the genomic analysis of rust fungi.</title>
        <authorList>
            <person name="Duplessis S."/>
            <person name="Cuomo C.A."/>
            <person name="Lin Y.-C."/>
            <person name="Aerts A."/>
            <person name="Tisserant E."/>
            <person name="Veneault-Fourrey C."/>
            <person name="Joly D.L."/>
            <person name="Hacquard S."/>
            <person name="Amselem J."/>
            <person name="Cantarel B.L."/>
            <person name="Chiu R."/>
            <person name="Coutinho P.M."/>
            <person name="Feau N."/>
            <person name="Field M."/>
            <person name="Frey P."/>
            <person name="Gelhaye E."/>
            <person name="Goldberg J."/>
            <person name="Grabherr M.G."/>
            <person name="Kodira C.D."/>
            <person name="Kohler A."/>
            <person name="Kuees U."/>
            <person name="Lindquist E.A."/>
            <person name="Lucas S.M."/>
            <person name="Mago R."/>
            <person name="Mauceli E."/>
            <person name="Morin E."/>
            <person name="Murat C."/>
            <person name="Pangilinan J.L."/>
            <person name="Park R."/>
            <person name="Pearson M."/>
            <person name="Quesneville H."/>
            <person name="Rouhier N."/>
            <person name="Sakthikumar S."/>
            <person name="Salamov A.A."/>
            <person name="Schmutz J."/>
            <person name="Selles B."/>
            <person name="Shapiro H."/>
            <person name="Tanguay P."/>
            <person name="Tuskan G.A."/>
            <person name="Henrissat B."/>
            <person name="Van de Peer Y."/>
            <person name="Rouze P."/>
            <person name="Ellis J.G."/>
            <person name="Dodds P.N."/>
            <person name="Schein J.E."/>
            <person name="Zhong S."/>
            <person name="Hamelin R.C."/>
            <person name="Grigoriev I.V."/>
            <person name="Szabo L.J."/>
            <person name="Martin F."/>
        </authorList>
    </citation>
    <scope>NUCLEOTIDE SEQUENCE [LARGE SCALE GENOMIC DNA]</scope>
    <source>
        <strain evidence="2">98AG31 / pathotype 3-4-7</strain>
    </source>
</reference>
<dbReference type="RefSeq" id="XP_007413133.1">
    <property type="nucleotide sequence ID" value="XM_007413071.1"/>
</dbReference>
<dbReference type="Proteomes" id="UP000001072">
    <property type="component" value="Unassembled WGS sequence"/>
</dbReference>
<dbReference type="HOGENOM" id="CLU_2758306_0_0_1"/>
<proteinExistence type="predicted"/>
<protein>
    <submittedName>
        <fullName evidence="1">Uncharacterized protein</fullName>
    </submittedName>
</protein>
<evidence type="ECO:0000313" key="2">
    <source>
        <dbReference type="Proteomes" id="UP000001072"/>
    </source>
</evidence>
<dbReference type="EMBL" id="GL883123">
    <property type="protein sequence ID" value="EGG03686.1"/>
    <property type="molecule type" value="Genomic_DNA"/>
</dbReference>
<organism evidence="2">
    <name type="scientific">Melampsora larici-populina (strain 98AG31 / pathotype 3-4-7)</name>
    <name type="common">Poplar leaf rust fungus</name>
    <dbReference type="NCBI Taxonomy" id="747676"/>
    <lineage>
        <taxon>Eukaryota</taxon>
        <taxon>Fungi</taxon>
        <taxon>Dikarya</taxon>
        <taxon>Basidiomycota</taxon>
        <taxon>Pucciniomycotina</taxon>
        <taxon>Pucciniomycetes</taxon>
        <taxon>Pucciniales</taxon>
        <taxon>Melampsoraceae</taxon>
        <taxon>Melampsora</taxon>
    </lineage>
</organism>
<accession>F4RVD9</accession>
<dbReference type="AlphaFoldDB" id="F4RVD9"/>
<dbReference type="KEGG" id="mlr:MELLADRAFT_90002"/>
<dbReference type="GeneID" id="18935399"/>
<evidence type="ECO:0000313" key="1">
    <source>
        <dbReference type="EMBL" id="EGG03686.1"/>
    </source>
</evidence>
<dbReference type="VEuPathDB" id="FungiDB:MELLADRAFT_90002"/>